<dbReference type="EMBL" id="BOPB01000016">
    <property type="protein sequence ID" value="GIJ22708.1"/>
    <property type="molecule type" value="Genomic_DNA"/>
</dbReference>
<evidence type="ECO:0000313" key="4">
    <source>
        <dbReference type="Proteomes" id="UP000643165"/>
    </source>
</evidence>
<evidence type="ECO:0000256" key="2">
    <source>
        <dbReference type="SAM" id="SignalP"/>
    </source>
</evidence>
<keyword evidence="1" id="KW-0472">Membrane</keyword>
<feature type="chain" id="PRO_5045197855" description="DUF916 domain-containing protein" evidence="2">
    <location>
        <begin position="29"/>
        <end position="346"/>
    </location>
</feature>
<organism evidence="3 4">
    <name type="scientific">Micromonospora lutea</name>
    <dbReference type="NCBI Taxonomy" id="419825"/>
    <lineage>
        <taxon>Bacteria</taxon>
        <taxon>Bacillati</taxon>
        <taxon>Actinomycetota</taxon>
        <taxon>Actinomycetes</taxon>
        <taxon>Micromonosporales</taxon>
        <taxon>Micromonosporaceae</taxon>
        <taxon>Micromonospora</taxon>
    </lineage>
</organism>
<accession>A0ABQ4IXS0</accession>
<dbReference type="Proteomes" id="UP000643165">
    <property type="component" value="Unassembled WGS sequence"/>
</dbReference>
<name>A0ABQ4IXS0_9ACTN</name>
<reference evidence="3 4" key="1">
    <citation type="submission" date="2021-01" db="EMBL/GenBank/DDBJ databases">
        <title>Whole genome shotgun sequence of Verrucosispora lutea NBRC 106530.</title>
        <authorList>
            <person name="Komaki H."/>
            <person name="Tamura T."/>
        </authorList>
    </citation>
    <scope>NUCLEOTIDE SEQUENCE [LARGE SCALE GENOMIC DNA]</scope>
    <source>
        <strain evidence="3 4">NBRC 106530</strain>
    </source>
</reference>
<feature type="transmembrane region" description="Helical" evidence="1">
    <location>
        <begin position="315"/>
        <end position="334"/>
    </location>
</feature>
<comment type="caution">
    <text evidence="3">The sequence shown here is derived from an EMBL/GenBank/DDBJ whole genome shotgun (WGS) entry which is preliminary data.</text>
</comment>
<proteinExistence type="predicted"/>
<dbReference type="RefSeq" id="WP_204000219.1">
    <property type="nucleotide sequence ID" value="NZ_BOPB01000016.1"/>
</dbReference>
<keyword evidence="1" id="KW-1133">Transmembrane helix</keyword>
<evidence type="ECO:0000256" key="1">
    <source>
        <dbReference type="SAM" id="Phobius"/>
    </source>
</evidence>
<evidence type="ECO:0008006" key="5">
    <source>
        <dbReference type="Google" id="ProtNLM"/>
    </source>
</evidence>
<sequence>MAARSGLARRAGLTALLLITALVGTAAAAGGPDASRPGHRADNDTLGIRLLEVSSNRRDDPRAQLYIVDHVNPGTTITRRFAVSNNSRATQKVLLRVSTAEIRDNTFVPSADPDANELPTWITVDRPDLVIPPHSRVELTATIAVPSAAPRGERYGVLVASIASPTPGTAGNVQIVNGVGVRIYLDVGPGGDPPSDFMIERLVPGRTEDGHPIVRADVRNTGERALDIDGQLWLSDTKGKINAGPFEVRQRATLMPGGVGQVIVEIDEQLSNGPWHAKLTLTSGRIRRTFTGTLTFPDNQGAWGLPATISSHLPLLLGIAGAVGITGVALVLLNRARRTRQGWRPA</sequence>
<keyword evidence="2" id="KW-0732">Signal</keyword>
<protein>
    <recommendedName>
        <fullName evidence="5">DUF916 domain-containing protein</fullName>
    </recommendedName>
</protein>
<gene>
    <name evidence="3" type="ORF">Vlu01_33320</name>
</gene>
<feature type="signal peptide" evidence="2">
    <location>
        <begin position="1"/>
        <end position="28"/>
    </location>
</feature>
<keyword evidence="4" id="KW-1185">Reference proteome</keyword>
<keyword evidence="1" id="KW-0812">Transmembrane</keyword>
<evidence type="ECO:0000313" key="3">
    <source>
        <dbReference type="EMBL" id="GIJ22708.1"/>
    </source>
</evidence>